<dbReference type="GO" id="GO:0046872">
    <property type="term" value="F:metal ion binding"/>
    <property type="evidence" value="ECO:0007669"/>
    <property type="project" value="UniProtKB-KW"/>
</dbReference>
<evidence type="ECO:0000256" key="1">
    <source>
        <dbReference type="ARBA" id="ARBA00004651"/>
    </source>
</evidence>
<feature type="transmembrane region" description="Helical" evidence="8">
    <location>
        <begin position="250"/>
        <end position="269"/>
    </location>
</feature>
<evidence type="ECO:0000313" key="9">
    <source>
        <dbReference type="EMBL" id="MBT1698749.1"/>
    </source>
</evidence>
<feature type="transmembrane region" description="Helical" evidence="8">
    <location>
        <begin position="77"/>
        <end position="93"/>
    </location>
</feature>
<dbReference type="EMBL" id="JAHESF010000017">
    <property type="protein sequence ID" value="MBT1698749.1"/>
    <property type="molecule type" value="Genomic_DNA"/>
</dbReference>
<keyword evidence="6 8" id="KW-0472">Membrane</keyword>
<dbReference type="Proteomes" id="UP001319200">
    <property type="component" value="Unassembled WGS sequence"/>
</dbReference>
<keyword evidence="7" id="KW-0460">Magnesium</keyword>
<comment type="caution">
    <text evidence="9">The sequence shown here is derived from an EMBL/GenBank/DDBJ whole genome shotgun (WGS) entry which is preliminary data.</text>
</comment>
<dbReference type="CDD" id="cd06853">
    <property type="entry name" value="GT_WecA_like"/>
    <property type="match status" value="1"/>
</dbReference>
<feature type="transmembrane region" description="Helical" evidence="8">
    <location>
        <begin position="325"/>
        <end position="345"/>
    </location>
</feature>
<keyword evidence="5 8" id="KW-1133">Transmembrane helix</keyword>
<comment type="cofactor">
    <cofactor evidence="7">
        <name>Mg(2+)</name>
        <dbReference type="ChEBI" id="CHEBI:18420"/>
    </cofactor>
</comment>
<feature type="transmembrane region" description="Helical" evidence="8">
    <location>
        <begin position="218"/>
        <end position="238"/>
    </location>
</feature>
<feature type="transmembrane region" description="Helical" evidence="8">
    <location>
        <begin position="188"/>
        <end position="206"/>
    </location>
</feature>
<feature type="transmembrane region" description="Helical" evidence="8">
    <location>
        <begin position="105"/>
        <end position="131"/>
    </location>
</feature>
<dbReference type="GO" id="GO:0016780">
    <property type="term" value="F:phosphotransferase activity, for other substituted phosphate groups"/>
    <property type="evidence" value="ECO:0007669"/>
    <property type="project" value="InterPro"/>
</dbReference>
<dbReference type="AlphaFoldDB" id="A0AAP2DNL3"/>
<feature type="transmembrane region" description="Helical" evidence="8">
    <location>
        <begin position="6"/>
        <end position="29"/>
    </location>
</feature>
<feature type="transmembrane region" description="Helical" evidence="8">
    <location>
        <begin position="50"/>
        <end position="71"/>
    </location>
</feature>
<gene>
    <name evidence="9" type="ORF">KK083_17790</name>
</gene>
<evidence type="ECO:0000256" key="7">
    <source>
        <dbReference type="PIRSR" id="PIRSR600715-1"/>
    </source>
</evidence>
<evidence type="ECO:0000256" key="2">
    <source>
        <dbReference type="ARBA" id="ARBA00022475"/>
    </source>
</evidence>
<feature type="binding site" evidence="7">
    <location>
        <position position="217"/>
    </location>
    <ligand>
        <name>Mg(2+)</name>
        <dbReference type="ChEBI" id="CHEBI:18420"/>
    </ligand>
</feature>
<evidence type="ECO:0000313" key="10">
    <source>
        <dbReference type="Proteomes" id="UP001319200"/>
    </source>
</evidence>
<dbReference type="InterPro" id="IPR000715">
    <property type="entry name" value="Glycosyl_transferase_4"/>
</dbReference>
<keyword evidence="4 8" id="KW-0812">Transmembrane</keyword>
<feature type="transmembrane region" description="Helical" evidence="8">
    <location>
        <begin position="289"/>
        <end position="313"/>
    </location>
</feature>
<dbReference type="PANTHER" id="PTHR22926:SF3">
    <property type="entry name" value="UNDECAPRENYL-PHOSPHATE ALPHA-N-ACETYLGLUCOSAMINYL 1-PHOSPHATE TRANSFERASE"/>
    <property type="match status" value="1"/>
</dbReference>
<dbReference type="GO" id="GO:0009103">
    <property type="term" value="P:lipopolysaccharide biosynthetic process"/>
    <property type="evidence" value="ECO:0007669"/>
    <property type="project" value="TreeGrafter"/>
</dbReference>
<organism evidence="9 10">
    <name type="scientific">Chryseosolibacter histidini</name>
    <dbReference type="NCBI Taxonomy" id="2782349"/>
    <lineage>
        <taxon>Bacteria</taxon>
        <taxon>Pseudomonadati</taxon>
        <taxon>Bacteroidota</taxon>
        <taxon>Cytophagia</taxon>
        <taxon>Cytophagales</taxon>
        <taxon>Chryseotaleaceae</taxon>
        <taxon>Chryseosolibacter</taxon>
    </lineage>
</organism>
<evidence type="ECO:0000256" key="6">
    <source>
        <dbReference type="ARBA" id="ARBA00023136"/>
    </source>
</evidence>
<sequence length="372" mass="39783">METIIIYITPGFTALAFAAVGIPFMRSFANRFGLVDKPNHRKLHHTPIPLVGGISVFMTIALVLALCGVSLQGAAENVSVLLAAVVMLVAGAWDDKSGIRPIYRLLIQAACAYIVASAGIRIESLYGILGIGEIPVTMQYVITVVVITGVVNAYNLMDGIDGLLGSLVLITAAVLAAIAWYLHATEVMLLMFAVAGAVTGFLRHNFSGTGSKVFMGDAGALSLGFILVVSAIRLLNLAEGQAIAVQTKTMLLISSVFFVPVLDSLRVYIARLMRGTSPFKADKTHLHHLFLSFGFSHKIVSVILAMAIILIVLVVEALANTMAPAWVILTGVTLFSVLPGTWHAVQLLNARMEQSPRTTVDSPRQERVASVY</sequence>
<protein>
    <submittedName>
        <fullName evidence="9">Undecaprenyl/decaprenyl-phosphate alpha-N-acetylglucosaminyl 1-phosphate transferase</fullName>
    </submittedName>
</protein>
<feature type="transmembrane region" description="Helical" evidence="8">
    <location>
        <begin position="137"/>
        <end position="156"/>
    </location>
</feature>
<keyword evidence="3 9" id="KW-0808">Transferase</keyword>
<dbReference type="PANTHER" id="PTHR22926">
    <property type="entry name" value="PHOSPHO-N-ACETYLMURAMOYL-PENTAPEPTIDE-TRANSFERASE"/>
    <property type="match status" value="1"/>
</dbReference>
<evidence type="ECO:0000256" key="4">
    <source>
        <dbReference type="ARBA" id="ARBA00022692"/>
    </source>
</evidence>
<name>A0AAP2DNL3_9BACT</name>
<keyword evidence="2" id="KW-1003">Cell membrane</keyword>
<accession>A0AAP2DNL3</accession>
<dbReference type="GO" id="GO:0071555">
    <property type="term" value="P:cell wall organization"/>
    <property type="evidence" value="ECO:0007669"/>
    <property type="project" value="TreeGrafter"/>
</dbReference>
<evidence type="ECO:0000256" key="5">
    <source>
        <dbReference type="ARBA" id="ARBA00022989"/>
    </source>
</evidence>
<keyword evidence="10" id="KW-1185">Reference proteome</keyword>
<proteinExistence type="predicted"/>
<evidence type="ECO:0000256" key="3">
    <source>
        <dbReference type="ARBA" id="ARBA00022679"/>
    </source>
</evidence>
<feature type="binding site" evidence="7">
    <location>
        <position position="155"/>
    </location>
    <ligand>
        <name>Mg(2+)</name>
        <dbReference type="ChEBI" id="CHEBI:18420"/>
    </ligand>
</feature>
<feature type="transmembrane region" description="Helical" evidence="8">
    <location>
        <begin position="163"/>
        <end position="182"/>
    </location>
</feature>
<dbReference type="GO" id="GO:0005886">
    <property type="term" value="C:plasma membrane"/>
    <property type="evidence" value="ECO:0007669"/>
    <property type="project" value="UniProtKB-SubCell"/>
</dbReference>
<dbReference type="GO" id="GO:0044038">
    <property type="term" value="P:cell wall macromolecule biosynthetic process"/>
    <property type="evidence" value="ECO:0007669"/>
    <property type="project" value="TreeGrafter"/>
</dbReference>
<comment type="subcellular location">
    <subcellularLocation>
        <location evidence="1">Cell membrane</location>
        <topology evidence="1">Multi-pass membrane protein</topology>
    </subcellularLocation>
</comment>
<keyword evidence="7" id="KW-0479">Metal-binding</keyword>
<evidence type="ECO:0000256" key="8">
    <source>
        <dbReference type="SAM" id="Phobius"/>
    </source>
</evidence>
<dbReference type="RefSeq" id="WP_254165501.1">
    <property type="nucleotide sequence ID" value="NZ_JAHESF010000017.1"/>
</dbReference>
<dbReference type="Pfam" id="PF00953">
    <property type="entry name" value="Glycos_transf_4"/>
    <property type="match status" value="1"/>
</dbReference>
<reference evidence="9 10" key="1">
    <citation type="submission" date="2021-05" db="EMBL/GenBank/DDBJ databases">
        <title>A Polyphasic approach of four new species of the genus Ohtaekwangia: Ohtaekwangia histidinii sp. nov., Ohtaekwangia cretensis sp. nov., Ohtaekwangia indiensis sp. nov., Ohtaekwangia reichenbachii sp. nov. from diverse environment.</title>
        <authorList>
            <person name="Octaviana S."/>
        </authorList>
    </citation>
    <scope>NUCLEOTIDE SEQUENCE [LARGE SCALE GENOMIC DNA]</scope>
    <source>
        <strain evidence="9 10">PWU4</strain>
    </source>
</reference>